<organism evidence="5 7">
    <name type="scientific">Hydrogenibacillus schlegelii</name>
    <name type="common">Bacillus schlegelii</name>
    <dbReference type="NCBI Taxonomy" id="1484"/>
    <lineage>
        <taxon>Bacteria</taxon>
        <taxon>Bacillati</taxon>
        <taxon>Bacillota</taxon>
        <taxon>Bacilli</taxon>
        <taxon>Bacillales</taxon>
        <taxon>Bacillales Family X. Incertae Sedis</taxon>
        <taxon>Hydrogenibacillus</taxon>
    </lineage>
</organism>
<evidence type="ECO:0000313" key="6">
    <source>
        <dbReference type="Proteomes" id="UP000243024"/>
    </source>
</evidence>
<dbReference type="OrthoDB" id="2990399at2"/>
<keyword evidence="2" id="KW-0812">Transmembrane</keyword>
<dbReference type="AlphaFoldDB" id="A0A132NBK6"/>
<protein>
    <submittedName>
        <fullName evidence="5">Uncharacterized protein</fullName>
    </submittedName>
</protein>
<proteinExistence type="predicted"/>
<evidence type="ECO:0000313" key="7">
    <source>
        <dbReference type="Proteomes" id="UP000244180"/>
    </source>
</evidence>
<sequence length="123" mass="13499">MTEALWIGLAMAGWLVLLALIFGGLAVRAAGRDRALIIRLEAKDAAGELEHVVGSLVRSARRRGVAITLLARDGGSRDETPRMLETLERRYAGAVIRERAPRREDGVRREAGADRRADAEGRR</sequence>
<evidence type="ECO:0000313" key="4">
    <source>
        <dbReference type="EMBL" id="OAR04963.1"/>
    </source>
</evidence>
<keyword evidence="6" id="KW-1185">Reference proteome</keyword>
<reference evidence="5 7" key="2">
    <citation type="submission" date="2017-08" db="EMBL/GenBank/DDBJ databases">
        <title>Burning lignite coal seam in the remote Altai Mountains harbors a hydrogen-driven thermophilic microbial community.</title>
        <authorList>
            <person name="Kadnikov V.V."/>
            <person name="Mardanov A.V."/>
            <person name="Ivasenko D."/>
            <person name="Beletsky A.V."/>
            <person name="Karnachuk O.V."/>
            <person name="Ravin N.V."/>
        </authorList>
    </citation>
    <scope>NUCLEOTIDE SEQUENCE [LARGE SCALE GENOMIC DNA]</scope>
    <source>
        <strain evidence="5">AL33</strain>
    </source>
</reference>
<evidence type="ECO:0000256" key="2">
    <source>
        <dbReference type="SAM" id="Phobius"/>
    </source>
</evidence>
<feature type="region of interest" description="Disordered" evidence="1">
    <location>
        <begin position="103"/>
        <end position="123"/>
    </location>
</feature>
<evidence type="ECO:0000313" key="5">
    <source>
        <dbReference type="EMBL" id="PTQ53803.1"/>
    </source>
</evidence>
<keyword evidence="2" id="KW-1133">Transmembrane helix</keyword>
<dbReference type="EMBL" id="JAHHQF010000110">
    <property type="protein sequence ID" value="MBT9283553.1"/>
    <property type="molecule type" value="Genomic_DNA"/>
</dbReference>
<reference evidence="3" key="3">
    <citation type="journal article" date="2021" name="Microbiology">
        <title>Metagenomic Analysis of the Microbial Community in the Underground Coal Fire Area (Kemerovo Region, Russia) Revealed Predominance of Thermophilic Members of the Phyla Deinococcus-thermus, Aquificae, and Firmicutes.</title>
        <authorList>
            <person name="Kadnikov V."/>
            <person name="Mardanov A.V."/>
            <person name="Beletsky A.V."/>
            <person name="Karnachuk O.V."/>
            <person name="Ravin N.V."/>
        </authorList>
    </citation>
    <scope>NUCLEOTIDE SEQUENCE</scope>
    <source>
        <strain evidence="3">RBS10-49</strain>
    </source>
</reference>
<evidence type="ECO:0000256" key="1">
    <source>
        <dbReference type="SAM" id="MobiDB-lite"/>
    </source>
</evidence>
<gene>
    <name evidence="5" type="ORF">HSCHL_1431</name>
    <name evidence="3" type="ORF">KM312_13115</name>
    <name evidence="4" type="ORF">SA87_10220</name>
</gene>
<dbReference type="EMBL" id="PEBV01000010">
    <property type="protein sequence ID" value="PTQ53803.1"/>
    <property type="molecule type" value="Genomic_DNA"/>
</dbReference>
<dbReference type="Proteomes" id="UP000748108">
    <property type="component" value="Unassembled WGS sequence"/>
</dbReference>
<name>A0A132NBK6_HYDSH</name>
<accession>A0A132NBK6</accession>
<feature type="transmembrane region" description="Helical" evidence="2">
    <location>
        <begin position="6"/>
        <end position="27"/>
    </location>
</feature>
<dbReference type="RefSeq" id="WP_066199151.1">
    <property type="nucleotide sequence ID" value="NZ_CBCSAS010000007.1"/>
</dbReference>
<dbReference type="Proteomes" id="UP000244180">
    <property type="component" value="Unassembled WGS sequence"/>
</dbReference>
<keyword evidence="2" id="KW-0472">Membrane</keyword>
<evidence type="ECO:0000313" key="3">
    <source>
        <dbReference type="EMBL" id="MBT9283553.1"/>
    </source>
</evidence>
<dbReference type="EMBL" id="JXBB01000007">
    <property type="protein sequence ID" value="OAR04963.1"/>
    <property type="molecule type" value="Genomic_DNA"/>
</dbReference>
<comment type="caution">
    <text evidence="5">The sequence shown here is derived from an EMBL/GenBank/DDBJ whole genome shotgun (WGS) entry which is preliminary data.</text>
</comment>
<reference evidence="4 6" key="1">
    <citation type="submission" date="2015-09" db="EMBL/GenBank/DDBJ databases">
        <title>Draft genome sequence of Hydrogenibacillus schlegelii DSM 2000.</title>
        <authorList>
            <person name="Hemp J."/>
        </authorList>
    </citation>
    <scope>NUCLEOTIDE SEQUENCE [LARGE SCALE GENOMIC DNA]</scope>
    <source>
        <strain evidence="4 6">MA 48</strain>
    </source>
</reference>
<dbReference type="Proteomes" id="UP000243024">
    <property type="component" value="Unassembled WGS sequence"/>
</dbReference>